<gene>
    <name evidence="3" type="ORF">LCY76_06575</name>
</gene>
<dbReference type="AlphaFoldDB" id="A0A9X2BG70"/>
<dbReference type="Proteomes" id="UP001139011">
    <property type="component" value="Unassembled WGS sequence"/>
</dbReference>
<sequence length="303" mass="33947">MDKPVSYTIEEVSALLKVSKLTIYDLIKKGKITAFRVGRQMRIDHEDLVAYKAGSRTVKSYSEKAVPALNSHQTVISGQDIVLDLLSKHLEPKLRTPPLRLYMGSLNSLMSMYHGECNLVSVHLYDGETGQYNVPYVKRMLVSQPFALINLVCRNAGIYVRKGNPLQIKTWRDLAKPVVTIVNREKGSGARVLLDEQLRLHQISHENLKGYETEVTNHLSVASAVASGQADAGIGIENVAKMAEVDFIPMIQEQYDLVILKTNENNNLLHHVMNTLSSSDFKSQLSQLKGYDLHLTGQIIYET</sequence>
<dbReference type="Pfam" id="PF12727">
    <property type="entry name" value="PBP_like"/>
    <property type="match status" value="1"/>
</dbReference>
<feature type="domain" description="Helix-turn-helix" evidence="2">
    <location>
        <begin position="7"/>
        <end position="53"/>
    </location>
</feature>
<organism evidence="3 4">
    <name type="scientific">Fictibacillus marinisediminis</name>
    <dbReference type="NCBI Taxonomy" id="2878389"/>
    <lineage>
        <taxon>Bacteria</taxon>
        <taxon>Bacillati</taxon>
        <taxon>Bacillota</taxon>
        <taxon>Bacilli</taxon>
        <taxon>Bacillales</taxon>
        <taxon>Fictibacillaceae</taxon>
        <taxon>Fictibacillus</taxon>
    </lineage>
</organism>
<dbReference type="InterPro" id="IPR024370">
    <property type="entry name" value="PBP_domain"/>
</dbReference>
<dbReference type="RefSeq" id="WP_248251958.1">
    <property type="nucleotide sequence ID" value="NZ_JAIWJX010000002.1"/>
</dbReference>
<protein>
    <submittedName>
        <fullName evidence="3">Helix-turn-helix transcriptional regulator</fullName>
    </submittedName>
</protein>
<evidence type="ECO:0000313" key="3">
    <source>
        <dbReference type="EMBL" id="MCK6256258.1"/>
    </source>
</evidence>
<dbReference type="Pfam" id="PF12728">
    <property type="entry name" value="HTH_17"/>
    <property type="match status" value="1"/>
</dbReference>
<dbReference type="PANTHER" id="PTHR38431:SF1">
    <property type="entry name" value="BLL2305 PROTEIN"/>
    <property type="match status" value="1"/>
</dbReference>
<evidence type="ECO:0000259" key="2">
    <source>
        <dbReference type="Pfam" id="PF12728"/>
    </source>
</evidence>
<comment type="caution">
    <text evidence="3">The sequence shown here is derived from an EMBL/GenBank/DDBJ whole genome shotgun (WGS) entry which is preliminary data.</text>
</comment>
<evidence type="ECO:0000259" key="1">
    <source>
        <dbReference type="Pfam" id="PF12727"/>
    </source>
</evidence>
<accession>A0A9X2BG70</accession>
<proteinExistence type="predicted"/>
<feature type="domain" description="PBP" evidence="1">
    <location>
        <begin position="99"/>
        <end position="276"/>
    </location>
</feature>
<evidence type="ECO:0000313" key="4">
    <source>
        <dbReference type="Proteomes" id="UP001139011"/>
    </source>
</evidence>
<reference evidence="3" key="1">
    <citation type="submission" date="2021-09" db="EMBL/GenBank/DDBJ databases">
        <title>Genome analysis of Fictibacillus sp. KIGAM418 isolated from marine sediment.</title>
        <authorList>
            <person name="Seo M.-J."/>
            <person name="Cho E.-S."/>
            <person name="Hwang C.Y."/>
        </authorList>
    </citation>
    <scope>NUCLEOTIDE SEQUENCE</scope>
    <source>
        <strain evidence="3">KIGAM418</strain>
    </source>
</reference>
<dbReference type="EMBL" id="JAIWJX010000002">
    <property type="protein sequence ID" value="MCK6256258.1"/>
    <property type="molecule type" value="Genomic_DNA"/>
</dbReference>
<dbReference type="NCBIfam" id="TIGR01764">
    <property type="entry name" value="excise"/>
    <property type="match status" value="1"/>
</dbReference>
<keyword evidence="4" id="KW-1185">Reference proteome</keyword>
<dbReference type="InterPro" id="IPR041657">
    <property type="entry name" value="HTH_17"/>
</dbReference>
<dbReference type="GO" id="GO:0003677">
    <property type="term" value="F:DNA binding"/>
    <property type="evidence" value="ECO:0007669"/>
    <property type="project" value="InterPro"/>
</dbReference>
<name>A0A9X2BG70_9BACL</name>
<dbReference type="Gene3D" id="3.40.190.10">
    <property type="entry name" value="Periplasmic binding protein-like II"/>
    <property type="match status" value="1"/>
</dbReference>
<dbReference type="InterPro" id="IPR010093">
    <property type="entry name" value="SinI_DNA-bd"/>
</dbReference>
<dbReference type="SUPFAM" id="SSF53850">
    <property type="entry name" value="Periplasmic binding protein-like II"/>
    <property type="match status" value="1"/>
</dbReference>
<dbReference type="PANTHER" id="PTHR38431">
    <property type="entry name" value="BLL2305 PROTEIN"/>
    <property type="match status" value="1"/>
</dbReference>